<protein>
    <recommendedName>
        <fullName evidence="1">UPF0225 protein EIP75_13900</fullName>
    </recommendedName>
</protein>
<reference evidence="3 4" key="1">
    <citation type="submission" date="2018-12" db="EMBL/GenBank/DDBJ databases">
        <title>The whole draft genome of Aquabacterium sp. SJQ9.</title>
        <authorList>
            <person name="Sun L."/>
            <person name="Gao X."/>
            <person name="Chen W."/>
            <person name="Huang K."/>
        </authorList>
    </citation>
    <scope>NUCLEOTIDE SEQUENCE [LARGE SCALE GENOMIC DNA]</scope>
    <source>
        <strain evidence="3 4">SJQ9</strain>
    </source>
</reference>
<comment type="similarity">
    <text evidence="1">Belongs to the UPF0225 family.</text>
</comment>
<dbReference type="RefSeq" id="WP_125243886.1">
    <property type="nucleotide sequence ID" value="NZ_RSED01000010.1"/>
</dbReference>
<proteinExistence type="inferred from homology"/>
<dbReference type="Pfam" id="PF17775">
    <property type="entry name" value="YchJ_M-like"/>
    <property type="match status" value="1"/>
</dbReference>
<dbReference type="AlphaFoldDB" id="A0A426VA27"/>
<dbReference type="EMBL" id="RSED01000010">
    <property type="protein sequence ID" value="RRS03681.1"/>
    <property type="molecule type" value="Genomic_DNA"/>
</dbReference>
<evidence type="ECO:0000259" key="2">
    <source>
        <dbReference type="Pfam" id="PF17775"/>
    </source>
</evidence>
<comment type="caution">
    <text evidence="3">The sequence shown here is derived from an EMBL/GenBank/DDBJ whole genome shotgun (WGS) entry which is preliminary data.</text>
</comment>
<sequence length="137" mass="15319">MSASRRPLLEPCPCGLPTAYADCCGRYHPGGVLPMQAPTPEALMRSRYTAFVKDIRPYLMETWHPTTRPVAIDPPEPGLKWLGLTIKSALPPSETRGRVAFVARFKTGGRAQRLEEISDFVREQEQWYYLSAVEPGG</sequence>
<evidence type="ECO:0000313" key="3">
    <source>
        <dbReference type="EMBL" id="RRS03681.1"/>
    </source>
</evidence>
<feature type="domain" description="YchJ-like middle NTF2-like" evidence="2">
    <location>
        <begin position="39"/>
        <end position="131"/>
    </location>
</feature>
<dbReference type="SUPFAM" id="SSF54427">
    <property type="entry name" value="NTF2-like"/>
    <property type="match status" value="1"/>
</dbReference>
<dbReference type="OrthoDB" id="21421at2"/>
<gene>
    <name evidence="3" type="ORF">EIP75_13900</name>
</gene>
<name>A0A426VA27_9BURK</name>
<organism evidence="3 4">
    <name type="scientific">Aquabacterium soli</name>
    <dbReference type="NCBI Taxonomy" id="2493092"/>
    <lineage>
        <taxon>Bacteria</taxon>
        <taxon>Pseudomonadati</taxon>
        <taxon>Pseudomonadota</taxon>
        <taxon>Betaproteobacteria</taxon>
        <taxon>Burkholderiales</taxon>
        <taxon>Aquabacterium</taxon>
    </lineage>
</organism>
<keyword evidence="4" id="KW-1185">Reference proteome</keyword>
<dbReference type="Proteomes" id="UP000269265">
    <property type="component" value="Unassembled WGS sequence"/>
</dbReference>
<dbReference type="InterPro" id="IPR032710">
    <property type="entry name" value="NTF2-like_dom_sf"/>
</dbReference>
<dbReference type="InterPro" id="IPR048469">
    <property type="entry name" value="YchJ-like_M"/>
</dbReference>
<dbReference type="InterPro" id="IPR023006">
    <property type="entry name" value="YchJ-like"/>
</dbReference>
<evidence type="ECO:0000256" key="1">
    <source>
        <dbReference type="HAMAP-Rule" id="MF_00612"/>
    </source>
</evidence>
<accession>A0A426VA27</accession>
<dbReference type="HAMAP" id="MF_00612">
    <property type="entry name" value="UPF0225"/>
    <property type="match status" value="1"/>
</dbReference>
<dbReference type="Gene3D" id="3.10.450.50">
    <property type="match status" value="1"/>
</dbReference>
<evidence type="ECO:0000313" key="4">
    <source>
        <dbReference type="Proteomes" id="UP000269265"/>
    </source>
</evidence>